<evidence type="ECO:0000313" key="4">
    <source>
        <dbReference type="Proteomes" id="UP000243459"/>
    </source>
</evidence>
<dbReference type="PANTHER" id="PTHR33373:SF28">
    <property type="entry name" value="OS07G0479600 PROTEIN"/>
    <property type="match status" value="1"/>
</dbReference>
<feature type="compositionally biased region" description="Basic and acidic residues" evidence="1">
    <location>
        <begin position="13"/>
        <end position="25"/>
    </location>
</feature>
<gene>
    <name evidence="3" type="ORF">A4U43_C10F15340</name>
</gene>
<feature type="region of interest" description="Disordered" evidence="1">
    <location>
        <begin position="51"/>
        <end position="70"/>
    </location>
</feature>
<accession>A0A5P1E4T6</accession>
<feature type="region of interest" description="Disordered" evidence="1">
    <location>
        <begin position="1"/>
        <end position="42"/>
    </location>
</feature>
<evidence type="ECO:0000313" key="3">
    <source>
        <dbReference type="EMBL" id="ONK56983.1"/>
    </source>
</evidence>
<feature type="domain" description="Gag1-like clamp" evidence="2">
    <location>
        <begin position="111"/>
        <end position="150"/>
    </location>
</feature>
<reference evidence="4" key="1">
    <citation type="journal article" date="2017" name="Nat. Commun.">
        <title>The asparagus genome sheds light on the origin and evolution of a young Y chromosome.</title>
        <authorList>
            <person name="Harkess A."/>
            <person name="Zhou J."/>
            <person name="Xu C."/>
            <person name="Bowers J.E."/>
            <person name="Van der Hulst R."/>
            <person name="Ayyampalayam S."/>
            <person name="Mercati F."/>
            <person name="Riccardi P."/>
            <person name="McKain M.R."/>
            <person name="Kakrana A."/>
            <person name="Tang H."/>
            <person name="Ray J."/>
            <person name="Groenendijk J."/>
            <person name="Arikit S."/>
            <person name="Mathioni S.M."/>
            <person name="Nakano M."/>
            <person name="Shan H."/>
            <person name="Telgmann-Rauber A."/>
            <person name="Kanno A."/>
            <person name="Yue Z."/>
            <person name="Chen H."/>
            <person name="Li W."/>
            <person name="Chen Y."/>
            <person name="Xu X."/>
            <person name="Zhang Y."/>
            <person name="Luo S."/>
            <person name="Chen H."/>
            <person name="Gao J."/>
            <person name="Mao Z."/>
            <person name="Pires J.C."/>
            <person name="Luo M."/>
            <person name="Kudrna D."/>
            <person name="Wing R.A."/>
            <person name="Meyers B.C."/>
            <person name="Yi K."/>
            <person name="Kong H."/>
            <person name="Lavrijsen P."/>
            <person name="Sunseri F."/>
            <person name="Falavigna A."/>
            <person name="Ye Y."/>
            <person name="Leebens-Mack J.H."/>
            <person name="Chen G."/>
        </authorList>
    </citation>
    <scope>NUCLEOTIDE SEQUENCE [LARGE SCALE GENOMIC DNA]</scope>
    <source>
        <strain evidence="4">cv. DH0086</strain>
    </source>
</reference>
<proteinExistence type="predicted"/>
<evidence type="ECO:0000256" key="1">
    <source>
        <dbReference type="SAM" id="MobiDB-lite"/>
    </source>
</evidence>
<organism evidence="3 4">
    <name type="scientific">Asparagus officinalis</name>
    <name type="common">Garden asparagus</name>
    <dbReference type="NCBI Taxonomy" id="4686"/>
    <lineage>
        <taxon>Eukaryota</taxon>
        <taxon>Viridiplantae</taxon>
        <taxon>Streptophyta</taxon>
        <taxon>Embryophyta</taxon>
        <taxon>Tracheophyta</taxon>
        <taxon>Spermatophyta</taxon>
        <taxon>Magnoliopsida</taxon>
        <taxon>Liliopsida</taxon>
        <taxon>Asparagales</taxon>
        <taxon>Asparagaceae</taxon>
        <taxon>Asparagoideae</taxon>
        <taxon>Asparagus</taxon>
    </lineage>
</organism>
<protein>
    <recommendedName>
        <fullName evidence="2">Gag1-like clamp domain-containing protein</fullName>
    </recommendedName>
</protein>
<name>A0A5P1E4T6_ASPOF</name>
<evidence type="ECO:0000259" key="2">
    <source>
        <dbReference type="Pfam" id="PF13259"/>
    </source>
</evidence>
<keyword evidence="4" id="KW-1185">Reference proteome</keyword>
<dbReference type="AlphaFoldDB" id="A0A5P1E4T6"/>
<dbReference type="EMBL" id="CM007390">
    <property type="protein sequence ID" value="ONK56983.1"/>
    <property type="molecule type" value="Genomic_DNA"/>
</dbReference>
<dbReference type="Pfam" id="PF13259">
    <property type="entry name" value="clamp_Gag1-like"/>
    <property type="match status" value="2"/>
</dbReference>
<dbReference type="Gramene" id="ONK56983">
    <property type="protein sequence ID" value="ONK56983"/>
    <property type="gene ID" value="A4U43_C10F15340"/>
</dbReference>
<dbReference type="PANTHER" id="PTHR33373">
    <property type="entry name" value="OS07G0479600 PROTEIN"/>
    <property type="match status" value="1"/>
</dbReference>
<dbReference type="InterPro" id="IPR025124">
    <property type="entry name" value="Gag1-like_clamp"/>
</dbReference>
<dbReference type="Proteomes" id="UP000243459">
    <property type="component" value="Chromosome 10"/>
</dbReference>
<feature type="domain" description="Gag1-like clamp" evidence="2">
    <location>
        <begin position="61"/>
        <end position="104"/>
    </location>
</feature>
<dbReference type="OMA" id="DECSCIS"/>
<sequence>MGCCVGGLSKSHLISDRQSKRDIRQPSRRRRREWSTGPKVMENNVSMSHSLDAHLSSCPPTLSEENKSTEENVTTVSFINHAAIAWHERRREWIGDQSKRNHRPTREPIISWSTTYEDLLTNNHPFSQPIPLSEMIDFLVDIWQEEGLYD</sequence>